<evidence type="ECO:0000256" key="4">
    <source>
        <dbReference type="RuleBase" id="RU369104"/>
    </source>
</evidence>
<organism evidence="8">
    <name type="scientific">Setaria italica</name>
    <name type="common">Foxtail millet</name>
    <name type="synonym">Panicum italicum</name>
    <dbReference type="NCBI Taxonomy" id="4555"/>
    <lineage>
        <taxon>Eukaryota</taxon>
        <taxon>Viridiplantae</taxon>
        <taxon>Streptophyta</taxon>
        <taxon>Embryophyta</taxon>
        <taxon>Tracheophyta</taxon>
        <taxon>Spermatophyta</taxon>
        <taxon>Magnoliopsida</taxon>
        <taxon>Liliopsida</taxon>
        <taxon>Poales</taxon>
        <taxon>Poaceae</taxon>
        <taxon>PACMAD clade</taxon>
        <taxon>Panicoideae</taxon>
        <taxon>Panicodae</taxon>
        <taxon>Paniceae</taxon>
        <taxon>Cenchrinae</taxon>
        <taxon>Setaria</taxon>
    </lineage>
</organism>
<feature type="compositionally biased region" description="Pro residues" evidence="6">
    <location>
        <begin position="47"/>
        <end position="64"/>
    </location>
</feature>
<comment type="subcellular location">
    <subcellularLocation>
        <location evidence="4">Nucleus</location>
    </subcellularLocation>
</comment>
<dbReference type="GO" id="GO:0005634">
    <property type="term" value="C:nucleus"/>
    <property type="evidence" value="ECO:0007669"/>
    <property type="project" value="UniProtKB-SubCell"/>
</dbReference>
<evidence type="ECO:0000259" key="7">
    <source>
        <dbReference type="PROSITE" id="PS50888"/>
    </source>
</evidence>
<keyword evidence="3 4" id="KW-0804">Transcription</keyword>
<dbReference type="PANTHER" id="PTHR11514">
    <property type="entry name" value="MYC"/>
    <property type="match status" value="1"/>
</dbReference>
<dbReference type="SUPFAM" id="SSF47459">
    <property type="entry name" value="HLH, helix-loop-helix DNA-binding domain"/>
    <property type="match status" value="1"/>
</dbReference>
<dbReference type="GO" id="GO:0003700">
    <property type="term" value="F:DNA-binding transcription factor activity"/>
    <property type="evidence" value="ECO:0007669"/>
    <property type="project" value="InterPro"/>
</dbReference>
<feature type="coiled-coil region" evidence="5">
    <location>
        <begin position="175"/>
        <end position="202"/>
    </location>
</feature>
<dbReference type="Gene3D" id="4.10.280.10">
    <property type="entry name" value="Helix-loop-helix DNA-binding domain"/>
    <property type="match status" value="1"/>
</dbReference>
<dbReference type="STRING" id="4555.A0A368RPJ1"/>
<sequence length="303" mass="32617">MPSKSKCCDVATCRCYRLDLSLPPAPEPPATARSAIFSTVQWMGSSSPPPPAALPPRPPSPPPATTRRSSSPHARSWGKGGPVTSGCMSPWMARRGATGARPRWVTITTRPSWNSPAPAAKTTTRGRKAGPARPDEPAIPHVEDERHRRDKLHRRFCELRAAVPNVSRMDKASILADATAYITELRGRVEQLEAMAREAAARQGAPSAASHSFRNLEAEKLEVRMVGPKAAALRLTTAAARHRHAPARLMDALRSLDLPVRHACICRVAGVTVQDAVVDVPAAALRDEGGLRAVLLHRLQVSG</sequence>
<dbReference type="SMART" id="SM00353">
    <property type="entry name" value="HLH"/>
    <property type="match status" value="1"/>
</dbReference>
<proteinExistence type="inferred from homology"/>
<evidence type="ECO:0000256" key="6">
    <source>
        <dbReference type="SAM" id="MobiDB-lite"/>
    </source>
</evidence>
<evidence type="ECO:0000256" key="5">
    <source>
        <dbReference type="SAM" id="Coils"/>
    </source>
</evidence>
<keyword evidence="2 4" id="KW-0805">Transcription regulation</keyword>
<reference evidence="8" key="2">
    <citation type="submission" date="2015-07" db="EMBL/GenBank/DDBJ databases">
        <authorList>
            <person name="Noorani M."/>
        </authorList>
    </citation>
    <scope>NUCLEOTIDE SEQUENCE</scope>
    <source>
        <strain evidence="8">Yugu1</strain>
    </source>
</reference>
<dbReference type="PROSITE" id="PS50888">
    <property type="entry name" value="BHLH"/>
    <property type="match status" value="1"/>
</dbReference>
<dbReference type="InterPro" id="IPR045084">
    <property type="entry name" value="AIB/MYC-like"/>
</dbReference>
<gene>
    <name evidence="8" type="ORF">SETIT_6G233700v2</name>
</gene>
<accession>A0A368RPJ1</accession>
<evidence type="ECO:0000256" key="1">
    <source>
        <dbReference type="ARBA" id="ARBA00005510"/>
    </source>
</evidence>
<reference evidence="8" key="1">
    <citation type="journal article" date="2012" name="Nat. Biotechnol.">
        <title>Reference genome sequence of the model plant Setaria.</title>
        <authorList>
            <person name="Bennetzen J.L."/>
            <person name="Schmutz J."/>
            <person name="Wang H."/>
            <person name="Percifield R."/>
            <person name="Hawkins J."/>
            <person name="Pontaroli A.C."/>
            <person name="Estep M."/>
            <person name="Feng L."/>
            <person name="Vaughn J.N."/>
            <person name="Grimwood J."/>
            <person name="Jenkins J."/>
            <person name="Barry K."/>
            <person name="Lindquist E."/>
            <person name="Hellsten U."/>
            <person name="Deshpande S."/>
            <person name="Wang X."/>
            <person name="Wu X."/>
            <person name="Mitros T."/>
            <person name="Triplett J."/>
            <person name="Yang X."/>
            <person name="Ye C.Y."/>
            <person name="Mauro-Herrera M."/>
            <person name="Wang L."/>
            <person name="Li P."/>
            <person name="Sharma M."/>
            <person name="Sharma R."/>
            <person name="Ronald P.C."/>
            <person name="Panaud O."/>
            <person name="Kellogg E.A."/>
            <person name="Brutnell T.P."/>
            <person name="Doust A.N."/>
            <person name="Tuskan G.A."/>
            <person name="Rokhsar D."/>
            <person name="Devos K.M."/>
        </authorList>
    </citation>
    <scope>NUCLEOTIDE SEQUENCE [LARGE SCALE GENOMIC DNA]</scope>
    <source>
        <strain evidence="8">Yugu1</strain>
    </source>
</reference>
<dbReference type="GO" id="GO:0046983">
    <property type="term" value="F:protein dimerization activity"/>
    <property type="evidence" value="ECO:0007669"/>
    <property type="project" value="InterPro"/>
</dbReference>
<keyword evidence="5" id="KW-0175">Coiled coil</keyword>
<evidence type="ECO:0000256" key="3">
    <source>
        <dbReference type="ARBA" id="ARBA00023163"/>
    </source>
</evidence>
<feature type="domain" description="BHLH" evidence="7">
    <location>
        <begin position="136"/>
        <end position="185"/>
    </location>
</feature>
<feature type="compositionally biased region" description="Polar residues" evidence="6">
    <location>
        <begin position="106"/>
        <end position="115"/>
    </location>
</feature>
<evidence type="ECO:0000313" key="8">
    <source>
        <dbReference type="EMBL" id="RCV32137.1"/>
    </source>
</evidence>
<keyword evidence="4" id="KW-0539">Nucleus</keyword>
<dbReference type="EMBL" id="CM003533">
    <property type="protein sequence ID" value="RCV32137.1"/>
    <property type="molecule type" value="Genomic_DNA"/>
</dbReference>
<comment type="similarity">
    <text evidence="1">Belongs to the bHLH protein family.</text>
</comment>
<feature type="region of interest" description="Disordered" evidence="6">
    <location>
        <begin position="41"/>
        <end position="139"/>
    </location>
</feature>
<protein>
    <recommendedName>
        <fullName evidence="4">Transcription factor</fullName>
        <shortName evidence="4">bHLH transcription factor</shortName>
    </recommendedName>
    <alternativeName>
        <fullName evidence="4">Basic helix-loop-helix protein</fullName>
    </alternativeName>
</protein>
<name>A0A368RPJ1_SETIT</name>
<dbReference type="AlphaFoldDB" id="A0A368RPJ1"/>
<dbReference type="PANTHER" id="PTHR11514:SF140">
    <property type="entry name" value="TRANSCRIPTION FACTOR"/>
    <property type="match status" value="1"/>
</dbReference>
<evidence type="ECO:0000256" key="2">
    <source>
        <dbReference type="ARBA" id="ARBA00023015"/>
    </source>
</evidence>
<dbReference type="InterPro" id="IPR036638">
    <property type="entry name" value="HLH_DNA-bd_sf"/>
</dbReference>
<dbReference type="Pfam" id="PF00010">
    <property type="entry name" value="HLH"/>
    <property type="match status" value="1"/>
</dbReference>
<dbReference type="OrthoDB" id="1926382at2759"/>
<dbReference type="InterPro" id="IPR011598">
    <property type="entry name" value="bHLH_dom"/>
</dbReference>